<sequence length="176" mass="20347">VSALQHFQNHERDFPLYRKLCRARPSAFWPTSEINRITHGRLHAYSSEIKPYNLVLYSHQADRRSPLGHERRPVPLLEFLQSEEFTKDGLALLLQTNAKRVLGAYRRSGGTGRDHTEPDFALPTSFYVDDINVFVSLSLELPTTLSRRYLLIHDPEHNQNQRPFAVNAAAREARQE</sequence>
<dbReference type="EMBL" id="FN656754">
    <property type="protein sequence ID" value="CBY41948.1"/>
    <property type="molecule type" value="Genomic_DNA"/>
</dbReference>
<accession>E4Z2M0</accession>
<protein>
    <submittedName>
        <fullName evidence="1">Uncharacterized protein</fullName>
    </submittedName>
</protein>
<dbReference type="AlphaFoldDB" id="E4Z2M0"/>
<gene>
    <name evidence="1" type="ORF">GSOID_T00024047001</name>
</gene>
<proteinExistence type="predicted"/>
<evidence type="ECO:0000313" key="1">
    <source>
        <dbReference type="EMBL" id="CBY41948.1"/>
    </source>
</evidence>
<feature type="non-terminal residue" evidence="1">
    <location>
        <position position="1"/>
    </location>
</feature>
<name>E4Z2M0_OIKDI</name>
<reference evidence="1" key="1">
    <citation type="journal article" date="2010" name="Science">
        <title>Plasticity of animal genome architecture unmasked by rapid evolution of a pelagic tunicate.</title>
        <authorList>
            <person name="Denoeud F."/>
            <person name="Henriet S."/>
            <person name="Mungpakdee S."/>
            <person name="Aury J.M."/>
            <person name="Da Silva C."/>
            <person name="Brinkmann H."/>
            <person name="Mikhaleva J."/>
            <person name="Olsen L.C."/>
            <person name="Jubin C."/>
            <person name="Canestro C."/>
            <person name="Bouquet J.M."/>
            <person name="Danks G."/>
            <person name="Poulain J."/>
            <person name="Campsteijn C."/>
            <person name="Adamski M."/>
            <person name="Cross I."/>
            <person name="Yadetie F."/>
            <person name="Muffato M."/>
            <person name="Louis A."/>
            <person name="Butcher S."/>
            <person name="Tsagkogeorga G."/>
            <person name="Konrad A."/>
            <person name="Singh S."/>
            <person name="Jensen M.F."/>
            <person name="Cong E.H."/>
            <person name="Eikeseth-Otteraa H."/>
            <person name="Noel B."/>
            <person name="Anthouard V."/>
            <person name="Porcel B.M."/>
            <person name="Kachouri-Lafond R."/>
            <person name="Nishino A."/>
            <person name="Ugolini M."/>
            <person name="Chourrout P."/>
            <person name="Nishida H."/>
            <person name="Aasland R."/>
            <person name="Huzurbazar S."/>
            <person name="Westhof E."/>
            <person name="Delsuc F."/>
            <person name="Lehrach H."/>
            <person name="Reinhardt R."/>
            <person name="Weissenbach J."/>
            <person name="Roy S.W."/>
            <person name="Artiguenave F."/>
            <person name="Postlethwait J.H."/>
            <person name="Manak J.R."/>
            <person name="Thompson E.M."/>
            <person name="Jaillon O."/>
            <person name="Du Pasquier L."/>
            <person name="Boudinot P."/>
            <person name="Liberles D.A."/>
            <person name="Volff J.N."/>
            <person name="Philippe H."/>
            <person name="Lenhard B."/>
            <person name="Roest Crollius H."/>
            <person name="Wincker P."/>
            <person name="Chourrout D."/>
        </authorList>
    </citation>
    <scope>NUCLEOTIDE SEQUENCE [LARGE SCALE GENOMIC DNA]</scope>
</reference>
<organism evidence="1">
    <name type="scientific">Oikopleura dioica</name>
    <name type="common">Tunicate</name>
    <dbReference type="NCBI Taxonomy" id="34765"/>
    <lineage>
        <taxon>Eukaryota</taxon>
        <taxon>Metazoa</taxon>
        <taxon>Chordata</taxon>
        <taxon>Tunicata</taxon>
        <taxon>Appendicularia</taxon>
        <taxon>Copelata</taxon>
        <taxon>Oikopleuridae</taxon>
        <taxon>Oikopleura</taxon>
    </lineage>
</organism>
<dbReference type="Proteomes" id="UP000011014">
    <property type="component" value="Unassembled WGS sequence"/>
</dbReference>